<organism evidence="2 3">
    <name type="scientific">Sphingobium boeckii</name>
    <dbReference type="NCBI Taxonomy" id="1082345"/>
    <lineage>
        <taxon>Bacteria</taxon>
        <taxon>Pseudomonadati</taxon>
        <taxon>Pseudomonadota</taxon>
        <taxon>Alphaproteobacteria</taxon>
        <taxon>Sphingomonadales</taxon>
        <taxon>Sphingomonadaceae</taxon>
        <taxon>Sphingobium</taxon>
    </lineage>
</organism>
<keyword evidence="1" id="KW-0812">Transmembrane</keyword>
<keyword evidence="1" id="KW-1133">Transmembrane helix</keyword>
<dbReference type="AlphaFoldDB" id="A0A7W9AID4"/>
<protein>
    <submittedName>
        <fullName evidence="2">Uncharacterized protein</fullName>
    </submittedName>
</protein>
<gene>
    <name evidence="2" type="ORF">FHS49_002144</name>
</gene>
<evidence type="ECO:0000313" key="2">
    <source>
        <dbReference type="EMBL" id="MBB5686128.1"/>
    </source>
</evidence>
<accession>A0A7W9AID4</accession>
<dbReference type="EMBL" id="JACIJC010000003">
    <property type="protein sequence ID" value="MBB5686128.1"/>
    <property type="molecule type" value="Genomic_DNA"/>
</dbReference>
<keyword evidence="3" id="KW-1185">Reference proteome</keyword>
<evidence type="ECO:0000256" key="1">
    <source>
        <dbReference type="SAM" id="Phobius"/>
    </source>
</evidence>
<evidence type="ECO:0000313" key="3">
    <source>
        <dbReference type="Proteomes" id="UP000549617"/>
    </source>
</evidence>
<keyword evidence="1" id="KW-0472">Membrane</keyword>
<name>A0A7W9AID4_9SPHN</name>
<reference evidence="2 3" key="1">
    <citation type="submission" date="2020-08" db="EMBL/GenBank/DDBJ databases">
        <title>Genomic Encyclopedia of Type Strains, Phase IV (KMG-IV): sequencing the most valuable type-strain genomes for metagenomic binning, comparative biology and taxonomic classification.</title>
        <authorList>
            <person name="Goeker M."/>
        </authorList>
    </citation>
    <scope>NUCLEOTIDE SEQUENCE [LARGE SCALE GENOMIC DNA]</scope>
    <source>
        <strain evidence="2 3">DSM 25079</strain>
    </source>
</reference>
<dbReference type="RefSeq" id="WP_184018189.1">
    <property type="nucleotide sequence ID" value="NZ_JACIJC010000003.1"/>
</dbReference>
<dbReference type="Proteomes" id="UP000549617">
    <property type="component" value="Unassembled WGS sequence"/>
</dbReference>
<comment type="caution">
    <text evidence="2">The sequence shown here is derived from an EMBL/GenBank/DDBJ whole genome shotgun (WGS) entry which is preliminary data.</text>
</comment>
<feature type="transmembrane region" description="Helical" evidence="1">
    <location>
        <begin position="45"/>
        <end position="63"/>
    </location>
</feature>
<proteinExistence type="predicted"/>
<sequence length="70" mass="7400">MMRSVLFGGIAAIGVPAVVKTLKSEGLQILAAGSMDVDVGHGVTLHWSWPVFVVVTGLVFILLQTTHGRN</sequence>